<accession>A0A9X2SR73</accession>
<name>A0A9X2SR73_9PSEU</name>
<proteinExistence type="predicted"/>
<sequence length="252" mass="26350">MPIQELVSWIDGACGARTTLEKLKKSSSTAYERVRTSSDRTGMEAWNYVGSRLVDLQALENQLSGLPPVATPATDSWRTTLRDALTSPKAQLTAFHQLTTSGSTPLTELQIRASQAADLVAKLPVPEFDPVLNTAYAQAPRCTPPKTSAPTTAPPAVPPPAADGQNYASCGDGRCEVKVAKSARIPVFELRFATTFTGGTVSLSTAFPGGGRSTISIGESGTATIGRPDGSQIVITFKGVNAGAAVLDVTTK</sequence>
<gene>
    <name evidence="1" type="ORF">M8542_43105</name>
</gene>
<protein>
    <submittedName>
        <fullName evidence="1">Uncharacterized protein</fullName>
    </submittedName>
</protein>
<dbReference type="AlphaFoldDB" id="A0A9X2SR73"/>
<dbReference type="EMBL" id="JAMXQV010000034">
    <property type="protein sequence ID" value="MCR6489625.1"/>
    <property type="molecule type" value="Genomic_DNA"/>
</dbReference>
<evidence type="ECO:0000313" key="2">
    <source>
        <dbReference type="Proteomes" id="UP001144096"/>
    </source>
</evidence>
<evidence type="ECO:0000313" key="1">
    <source>
        <dbReference type="EMBL" id="MCR6489625.1"/>
    </source>
</evidence>
<organism evidence="1 2">
    <name type="scientific">Amycolatopsis iheyensis</name>
    <dbReference type="NCBI Taxonomy" id="2945988"/>
    <lineage>
        <taxon>Bacteria</taxon>
        <taxon>Bacillati</taxon>
        <taxon>Actinomycetota</taxon>
        <taxon>Actinomycetes</taxon>
        <taxon>Pseudonocardiales</taxon>
        <taxon>Pseudonocardiaceae</taxon>
        <taxon>Amycolatopsis</taxon>
    </lineage>
</organism>
<comment type="caution">
    <text evidence="1">The sequence shown here is derived from an EMBL/GenBank/DDBJ whole genome shotgun (WGS) entry which is preliminary data.</text>
</comment>
<dbReference type="Proteomes" id="UP001144096">
    <property type="component" value="Unassembled WGS sequence"/>
</dbReference>
<dbReference type="RefSeq" id="WP_257926187.1">
    <property type="nucleotide sequence ID" value="NZ_JAMXQV010000034.1"/>
</dbReference>
<reference evidence="1" key="1">
    <citation type="submission" date="2022-06" db="EMBL/GenBank/DDBJ databases">
        <title>Amycolatopsis iheyaensis sp. nov., a new species of the genus Amycolatopsis isolated from soil in Iheya island, Japan.</title>
        <authorList>
            <person name="Ngamcharungchit C."/>
            <person name="Kanto H."/>
            <person name="Take A."/>
            <person name="Intra B."/>
            <person name="Matsumoto A."/>
            <person name="Panbangred W."/>
            <person name="Inahashi Y."/>
        </authorList>
    </citation>
    <scope>NUCLEOTIDE SEQUENCE</scope>
    <source>
        <strain evidence="1">OK19-0408</strain>
    </source>
</reference>
<keyword evidence="2" id="KW-1185">Reference proteome</keyword>